<accession>A0A8K0K942</accession>
<reference evidence="14" key="1">
    <citation type="submission" date="2013-04" db="EMBL/GenBank/DDBJ databases">
        <authorList>
            <person name="Qu J."/>
            <person name="Murali S.C."/>
            <person name="Bandaranaike D."/>
            <person name="Bellair M."/>
            <person name="Blankenburg K."/>
            <person name="Chao H."/>
            <person name="Dinh H."/>
            <person name="Doddapaneni H."/>
            <person name="Downs B."/>
            <person name="Dugan-Rocha S."/>
            <person name="Elkadiri S."/>
            <person name="Gnanaolivu R.D."/>
            <person name="Hernandez B."/>
            <person name="Javaid M."/>
            <person name="Jayaseelan J.C."/>
            <person name="Lee S."/>
            <person name="Li M."/>
            <person name="Ming W."/>
            <person name="Munidasa M."/>
            <person name="Muniz J."/>
            <person name="Nguyen L."/>
            <person name="Ongeri F."/>
            <person name="Osuji N."/>
            <person name="Pu L.-L."/>
            <person name="Puazo M."/>
            <person name="Qu C."/>
            <person name="Quiroz J."/>
            <person name="Raj R."/>
            <person name="Weissenberger G."/>
            <person name="Xin Y."/>
            <person name="Zou X."/>
            <person name="Han Y."/>
            <person name="Richards S."/>
            <person name="Worley K."/>
            <person name="Muzny D."/>
            <person name="Gibbs R."/>
        </authorList>
    </citation>
    <scope>NUCLEOTIDE SEQUENCE</scope>
    <source>
        <strain evidence="14">Sampled in the wild</strain>
    </source>
</reference>
<keyword evidence="15" id="KW-1185">Reference proteome</keyword>
<evidence type="ECO:0000256" key="1">
    <source>
        <dbReference type="ARBA" id="ARBA00004123"/>
    </source>
</evidence>
<dbReference type="Gene3D" id="3.30.160.60">
    <property type="entry name" value="Classic Zinc Finger"/>
    <property type="match status" value="3"/>
</dbReference>
<evidence type="ECO:0000259" key="13">
    <source>
        <dbReference type="PROSITE" id="PS50157"/>
    </source>
</evidence>
<dbReference type="Pfam" id="PF00096">
    <property type="entry name" value="zf-C2H2"/>
    <property type="match status" value="2"/>
</dbReference>
<feature type="compositionally biased region" description="Low complexity" evidence="12">
    <location>
        <begin position="256"/>
        <end position="277"/>
    </location>
</feature>
<organism evidence="14 15">
    <name type="scientific">Ladona fulva</name>
    <name type="common">Scarce chaser dragonfly</name>
    <name type="synonym">Libellula fulva</name>
    <dbReference type="NCBI Taxonomy" id="123851"/>
    <lineage>
        <taxon>Eukaryota</taxon>
        <taxon>Metazoa</taxon>
        <taxon>Ecdysozoa</taxon>
        <taxon>Arthropoda</taxon>
        <taxon>Hexapoda</taxon>
        <taxon>Insecta</taxon>
        <taxon>Pterygota</taxon>
        <taxon>Palaeoptera</taxon>
        <taxon>Odonata</taxon>
        <taxon>Epiprocta</taxon>
        <taxon>Anisoptera</taxon>
        <taxon>Libelluloidea</taxon>
        <taxon>Libellulidae</taxon>
        <taxon>Ladona</taxon>
    </lineage>
</organism>
<dbReference type="PANTHER" id="PTHR23235:SF170">
    <property type="entry name" value="FI01014P-RELATED"/>
    <property type="match status" value="1"/>
</dbReference>
<dbReference type="EMBL" id="KZ308500">
    <property type="protein sequence ID" value="KAG8230657.1"/>
    <property type="molecule type" value="Genomic_DNA"/>
</dbReference>
<keyword evidence="9" id="KW-0539">Nucleus</keyword>
<comment type="similarity">
    <text evidence="10">Belongs to the Sp1 C2H2-type zinc-finger protein family.</text>
</comment>
<evidence type="ECO:0000256" key="9">
    <source>
        <dbReference type="ARBA" id="ARBA00023242"/>
    </source>
</evidence>
<dbReference type="SMART" id="SM00355">
    <property type="entry name" value="ZnF_C2H2"/>
    <property type="match status" value="3"/>
</dbReference>
<keyword evidence="2" id="KW-0479">Metal-binding</keyword>
<dbReference type="GO" id="GO:0000978">
    <property type="term" value="F:RNA polymerase II cis-regulatory region sequence-specific DNA binding"/>
    <property type="evidence" value="ECO:0007669"/>
    <property type="project" value="TreeGrafter"/>
</dbReference>
<evidence type="ECO:0000256" key="2">
    <source>
        <dbReference type="ARBA" id="ARBA00022723"/>
    </source>
</evidence>
<dbReference type="Proteomes" id="UP000792457">
    <property type="component" value="Unassembled WGS sequence"/>
</dbReference>
<dbReference type="OrthoDB" id="6365676at2759"/>
<feature type="region of interest" description="Disordered" evidence="12">
    <location>
        <begin position="694"/>
        <end position="743"/>
    </location>
</feature>
<keyword evidence="8" id="KW-0804">Transcription</keyword>
<dbReference type="GO" id="GO:0000981">
    <property type="term" value="F:DNA-binding transcription factor activity, RNA polymerase II-specific"/>
    <property type="evidence" value="ECO:0007669"/>
    <property type="project" value="TreeGrafter"/>
</dbReference>
<keyword evidence="7" id="KW-0238">DNA-binding</keyword>
<dbReference type="GO" id="GO:0005634">
    <property type="term" value="C:nucleus"/>
    <property type="evidence" value="ECO:0007669"/>
    <property type="project" value="UniProtKB-SubCell"/>
</dbReference>
<feature type="domain" description="C2H2-type" evidence="13">
    <location>
        <begin position="613"/>
        <end position="642"/>
    </location>
</feature>
<keyword evidence="3" id="KW-0677">Repeat</keyword>
<name>A0A8K0K942_LADFU</name>
<dbReference type="GO" id="GO:0008270">
    <property type="term" value="F:zinc ion binding"/>
    <property type="evidence" value="ECO:0007669"/>
    <property type="project" value="UniProtKB-KW"/>
</dbReference>
<evidence type="ECO:0000256" key="4">
    <source>
        <dbReference type="ARBA" id="ARBA00022771"/>
    </source>
</evidence>
<evidence type="ECO:0000256" key="3">
    <source>
        <dbReference type="ARBA" id="ARBA00022737"/>
    </source>
</evidence>
<evidence type="ECO:0000256" key="8">
    <source>
        <dbReference type="ARBA" id="ARBA00023163"/>
    </source>
</evidence>
<feature type="compositionally biased region" description="Basic residues" evidence="12">
    <location>
        <begin position="278"/>
        <end position="295"/>
    </location>
</feature>
<reference evidence="14" key="2">
    <citation type="submission" date="2017-10" db="EMBL/GenBank/DDBJ databases">
        <title>Ladona fulva Genome sequencing and assembly.</title>
        <authorList>
            <person name="Murali S."/>
            <person name="Richards S."/>
            <person name="Bandaranaike D."/>
            <person name="Bellair M."/>
            <person name="Blankenburg K."/>
            <person name="Chao H."/>
            <person name="Dinh H."/>
            <person name="Doddapaneni H."/>
            <person name="Dugan-Rocha S."/>
            <person name="Elkadiri S."/>
            <person name="Gnanaolivu R."/>
            <person name="Hernandez B."/>
            <person name="Skinner E."/>
            <person name="Javaid M."/>
            <person name="Lee S."/>
            <person name="Li M."/>
            <person name="Ming W."/>
            <person name="Munidasa M."/>
            <person name="Muniz J."/>
            <person name="Nguyen L."/>
            <person name="Hughes D."/>
            <person name="Osuji N."/>
            <person name="Pu L.-L."/>
            <person name="Puazo M."/>
            <person name="Qu C."/>
            <person name="Quiroz J."/>
            <person name="Raj R."/>
            <person name="Weissenberger G."/>
            <person name="Xin Y."/>
            <person name="Zou X."/>
            <person name="Han Y."/>
            <person name="Worley K."/>
            <person name="Muzny D."/>
            <person name="Gibbs R."/>
        </authorList>
    </citation>
    <scope>NUCLEOTIDE SEQUENCE</scope>
    <source>
        <strain evidence="14">Sampled in the wild</strain>
    </source>
</reference>
<keyword evidence="5" id="KW-0862">Zinc</keyword>
<gene>
    <name evidence="14" type="ORF">J437_LFUL010676</name>
</gene>
<dbReference type="FunFam" id="3.30.160.60:FF:000014">
    <property type="entry name" value="Transcription factor Sp3"/>
    <property type="match status" value="1"/>
</dbReference>
<feature type="domain" description="C2H2-type" evidence="13">
    <location>
        <begin position="643"/>
        <end position="672"/>
    </location>
</feature>
<evidence type="ECO:0000313" key="14">
    <source>
        <dbReference type="EMBL" id="KAG8230657.1"/>
    </source>
</evidence>
<evidence type="ECO:0000256" key="7">
    <source>
        <dbReference type="ARBA" id="ARBA00023125"/>
    </source>
</evidence>
<dbReference type="PROSITE" id="PS50157">
    <property type="entry name" value="ZINC_FINGER_C2H2_2"/>
    <property type="match status" value="3"/>
</dbReference>
<feature type="region of interest" description="Disordered" evidence="12">
    <location>
        <begin position="438"/>
        <end position="480"/>
    </location>
</feature>
<evidence type="ECO:0000256" key="5">
    <source>
        <dbReference type="ARBA" id="ARBA00022833"/>
    </source>
</evidence>
<dbReference type="FunFam" id="3.30.160.60:FF:001110">
    <property type="entry name" value="Krueppel factor 13"/>
    <property type="match status" value="1"/>
</dbReference>
<dbReference type="InterPro" id="IPR036236">
    <property type="entry name" value="Znf_C2H2_sf"/>
</dbReference>
<dbReference type="InterPro" id="IPR013087">
    <property type="entry name" value="Znf_C2H2_type"/>
</dbReference>
<evidence type="ECO:0000256" key="10">
    <source>
        <dbReference type="ARBA" id="ARBA00038409"/>
    </source>
</evidence>
<feature type="region of interest" description="Disordered" evidence="12">
    <location>
        <begin position="256"/>
        <end position="339"/>
    </location>
</feature>
<evidence type="ECO:0000256" key="12">
    <source>
        <dbReference type="SAM" id="MobiDB-lite"/>
    </source>
</evidence>
<keyword evidence="6" id="KW-0805">Transcription regulation</keyword>
<feature type="compositionally biased region" description="Low complexity" evidence="12">
    <location>
        <begin position="449"/>
        <end position="466"/>
    </location>
</feature>
<feature type="domain" description="C2H2-type" evidence="13">
    <location>
        <begin position="673"/>
        <end position="700"/>
    </location>
</feature>
<keyword evidence="4 11" id="KW-0863">Zinc-finger</keyword>
<dbReference type="AlphaFoldDB" id="A0A8K0K942"/>
<dbReference type="SUPFAM" id="SSF57667">
    <property type="entry name" value="beta-beta-alpha zinc fingers"/>
    <property type="match status" value="2"/>
</dbReference>
<comment type="subcellular location">
    <subcellularLocation>
        <location evidence="1">Nucleus</location>
    </subcellularLocation>
</comment>
<protein>
    <recommendedName>
        <fullName evidence="13">C2H2-type domain-containing protein</fullName>
    </recommendedName>
</protein>
<dbReference type="PROSITE" id="PS00028">
    <property type="entry name" value="ZINC_FINGER_C2H2_1"/>
    <property type="match status" value="3"/>
</dbReference>
<evidence type="ECO:0000256" key="6">
    <source>
        <dbReference type="ARBA" id="ARBA00023015"/>
    </source>
</evidence>
<evidence type="ECO:0000313" key="15">
    <source>
        <dbReference type="Proteomes" id="UP000792457"/>
    </source>
</evidence>
<sequence length="743" mass="76871">MSSASCSSVNVKQEYILQQPAAQAQSYNMVQTVTVDGQEALFFPALPAAVGNGTLTGNGPGTSPNAAPPPGTTTVQLAGGGTALLTPSGQLIRATPGGGQGTQTTVLPPSTLVHSQHIQIQEVQRVLGGTPAGQNVSGIRGANGVSGSGGGSSGGGMPAQVLQFSPQFQAAPPAPTTATTMIPVQVPITMPNGQTVYQTVHFPLQAIATQFPPPGQTLQVIPQLAPMAPQQMAQIITPSGQIQQVQLASLTPLGAAPPLTPTLQHQSQQQIHTQVPHSHAHSISHHHHHQHHHLAPHSSSQSQNASSSSSSTPCSSSSSSSTPASSNVTSSTWSTSTVTTPGVTVQTVSAPSLVASGVPNGADSPSGLNIGAQHITLAGAQGQQVTVIPANLTQAGGLTTVRAGNNIIQVPNLGNLQAIQLIPASSLQMAGGAGAQGQPLILSPSGTGSNSISIPTPSSSASTPLPSSTPAPSTPVSQSNPSIITSVNSLASVQGIPIGTQIIGELTAGQQIQPDPSDPIRWQVVNTPTSLGTRQVASSMAGTLSNGVPTTVVVSGTPGDVTPTPVTISRAPSASTPVIEGSSTPQRAKVRRVACTCPNCTGMERNSERKRLHVCHISGCNKIYGKTSHLRAHLRWHTGERPFTCSWIYCGKRFTRSDELQRHRRTHTGEKRFQCTECSKRFMRSDHLSKHIRIHQKRGKMDMIHTTAGSDGSSSDEEESKMAVKSEADQSNLVNENADSFSE</sequence>
<dbReference type="PANTHER" id="PTHR23235">
    <property type="entry name" value="KRUEPPEL-LIKE TRANSCRIPTION FACTOR"/>
    <property type="match status" value="1"/>
</dbReference>
<comment type="caution">
    <text evidence="14">The sequence shown here is derived from an EMBL/GenBank/DDBJ whole genome shotgun (WGS) entry which is preliminary data.</text>
</comment>
<feature type="compositionally biased region" description="Low complexity" evidence="12">
    <location>
        <begin position="296"/>
        <end position="339"/>
    </location>
</feature>
<evidence type="ECO:0000256" key="11">
    <source>
        <dbReference type="PROSITE-ProRule" id="PRU00042"/>
    </source>
</evidence>
<proteinExistence type="inferred from homology"/>
<feature type="compositionally biased region" description="Polar residues" evidence="12">
    <location>
        <begin position="729"/>
        <end position="743"/>
    </location>
</feature>